<reference evidence="1 2" key="1">
    <citation type="submission" date="2017-02" db="EMBL/GenBank/DDBJ databases">
        <title>Ketogulonicigenium robustum SPU B003 Genome sequencing and assembly.</title>
        <authorList>
            <person name="Li Y."/>
            <person name="Liu L."/>
            <person name="Wang C."/>
            <person name="Zhang M."/>
            <person name="Zhang T."/>
            <person name="Zhang Y."/>
        </authorList>
    </citation>
    <scope>NUCLEOTIDE SEQUENCE [LARGE SCALE GENOMIC DNA]</scope>
    <source>
        <strain evidence="1 2">SPU_B003</strain>
    </source>
</reference>
<proteinExistence type="predicted"/>
<organism evidence="1 2">
    <name type="scientific">Ketogulonicigenium robustum</name>
    <dbReference type="NCBI Taxonomy" id="92947"/>
    <lineage>
        <taxon>Bacteria</taxon>
        <taxon>Pseudomonadati</taxon>
        <taxon>Pseudomonadota</taxon>
        <taxon>Alphaproteobacteria</taxon>
        <taxon>Rhodobacterales</taxon>
        <taxon>Roseobacteraceae</taxon>
        <taxon>Ketogulonicigenium</taxon>
    </lineage>
</organism>
<keyword evidence="2" id="KW-1185">Reference proteome</keyword>
<dbReference type="STRING" id="92947.BVG79_01091"/>
<dbReference type="AlphaFoldDB" id="A0A1W6NZJ3"/>
<evidence type="ECO:0000313" key="2">
    <source>
        <dbReference type="Proteomes" id="UP000242447"/>
    </source>
</evidence>
<protein>
    <submittedName>
        <fullName evidence="1">Uncharacterized protein</fullName>
    </submittedName>
</protein>
<name>A0A1W6NZJ3_9RHOB</name>
<dbReference type="EMBL" id="CP019937">
    <property type="protein sequence ID" value="ARO14437.1"/>
    <property type="molecule type" value="Genomic_DNA"/>
</dbReference>
<gene>
    <name evidence="1" type="ORF">BVG79_01091</name>
</gene>
<dbReference type="KEGG" id="kro:BVG79_01091"/>
<evidence type="ECO:0000313" key="1">
    <source>
        <dbReference type="EMBL" id="ARO14437.1"/>
    </source>
</evidence>
<sequence length="677" mass="71351">MAMTPEQQRALALARARRRRAEAEGTPRESRGFWTELADNVIGFDDGVDTPGENIGKWVNRAIESATFGLVGDESNAAANAVLLGRDYENERDRFRANEESLGTAGQISADIAGALVPGLGMAGAAVRGANGVGQMAIRGAAMGAAGGATHGFMEGESGAERAVGFGVGTGVGGILGGAAPYVGAGIQRGVRAYQEGARNRAIGNQFANELGIDPIAGRYVQQTLAAENPEVIADAIQRGGPRAMLADLPSIAGDVRSHVNAPGPAASLAFGRLNERAAAEAQDLTAALDRTMGTATGVRQARGDVATRTADARRQAYDAAYAQPIDYSAEAGSRLLGLQSRLPARAVSYANELMRLRGEQSRQIMAQIGEDGAVAFSRPPDVRQWDFIKQALDQMAESGDGAGALGGQTRMGAAYQGLSRDIRNSLTEAVPAYRTAINTAADAIGESNAIRYGSELLRDGVTRHDVTAWMQNATRPEIEAAQTGLRSQIDHILGRVRQTPSNLDDDAQEISRVWGQFMSRNNQEKMSAILGDEWPSLLEQLERTGAAIGTRRGVSGNSATAMNQATQDRLNEMTQPGPIRQGQVLPTARGLWQNLTGASPEALGRFRADQRLDIVDAFTRGSPQNVLNLANQSMLTNPPVNALAGVGPLNAVNALSLGYAPQAATNWLLGILPIGQ</sequence>
<accession>A0A1W6NZJ3</accession>
<dbReference type="Proteomes" id="UP000242447">
    <property type="component" value="Chromosome"/>
</dbReference>